<name>A0A7G5EFK6_9BURK</name>
<protein>
    <submittedName>
        <fullName evidence="2">Uncharacterized protein</fullName>
    </submittedName>
</protein>
<dbReference type="KEGG" id="cpis:HS961_07955"/>
<accession>A0A7G5EFK6</accession>
<keyword evidence="3" id="KW-1185">Reference proteome</keyword>
<dbReference type="AlphaFoldDB" id="A0A7G5EFK6"/>
<reference evidence="2 3" key="1">
    <citation type="journal article" date="2020" name="G3 (Bethesda)">
        <title>CeMbio - The Caenorhabditis elegans Microbiome Resource.</title>
        <authorList>
            <person name="Dirksen P."/>
            <person name="Assie A."/>
            <person name="Zimmermann J."/>
            <person name="Zhang F."/>
            <person name="Tietje A.M."/>
            <person name="Marsh S.A."/>
            <person name="Felix M.A."/>
            <person name="Shapira M."/>
            <person name="Kaleta C."/>
            <person name="Schulenburg H."/>
            <person name="Samuel B."/>
        </authorList>
    </citation>
    <scope>NUCLEOTIDE SEQUENCE [LARGE SCALE GENOMIC DNA]</scope>
    <source>
        <strain evidence="2 3">BIGb0172</strain>
    </source>
</reference>
<proteinExistence type="predicted"/>
<gene>
    <name evidence="2" type="ORF">HS961_07955</name>
</gene>
<dbReference type="RefSeq" id="WP_182327190.1">
    <property type="nucleotide sequence ID" value="NZ_CP058554.1"/>
</dbReference>
<organism evidence="2 3">
    <name type="scientific">Comamonas piscis</name>
    <dbReference type="NCBI Taxonomy" id="1562974"/>
    <lineage>
        <taxon>Bacteria</taxon>
        <taxon>Pseudomonadati</taxon>
        <taxon>Pseudomonadota</taxon>
        <taxon>Betaproteobacteria</taxon>
        <taxon>Burkholderiales</taxon>
        <taxon>Comamonadaceae</taxon>
        <taxon>Comamonas</taxon>
    </lineage>
</organism>
<keyword evidence="1" id="KW-1133">Transmembrane helix</keyword>
<evidence type="ECO:0000313" key="3">
    <source>
        <dbReference type="Proteomes" id="UP000515240"/>
    </source>
</evidence>
<keyword evidence="1" id="KW-0812">Transmembrane</keyword>
<evidence type="ECO:0000256" key="1">
    <source>
        <dbReference type="SAM" id="Phobius"/>
    </source>
</evidence>
<dbReference type="Proteomes" id="UP000515240">
    <property type="component" value="Chromosome"/>
</dbReference>
<evidence type="ECO:0000313" key="2">
    <source>
        <dbReference type="EMBL" id="QMV72781.1"/>
    </source>
</evidence>
<sequence length="113" mass="12307">MNELLATVVSWTLRIAMVLAGLVFFVSLMVVAAIAAMLWTVRLLWAKVTGKPVAPFAFKMNPASGWTTVYRSTARWSANKGARSAETAGNPSGMRSAVIDVTDVEPREIRSQH</sequence>
<feature type="transmembrane region" description="Helical" evidence="1">
    <location>
        <begin position="15"/>
        <end position="41"/>
    </location>
</feature>
<dbReference type="EMBL" id="CP058554">
    <property type="protein sequence ID" value="QMV72781.1"/>
    <property type="molecule type" value="Genomic_DNA"/>
</dbReference>
<keyword evidence="1" id="KW-0472">Membrane</keyword>